<sequence>MIREFYTKDEQFVVSSKRIFRNGEIIAEGTVEIQRLCLDQPACFVVSNGNEHPPTYFETKVVSAVLPRLEYCSQSHRDGLQTRSL</sequence>
<protein>
    <submittedName>
        <fullName evidence="1">Uncharacterized protein</fullName>
    </submittedName>
</protein>
<evidence type="ECO:0000313" key="2">
    <source>
        <dbReference type="Proteomes" id="UP000076567"/>
    </source>
</evidence>
<dbReference type="AlphaFoldDB" id="A0A165NW41"/>
<name>A0A165NW41_9BACL</name>
<organism evidence="1 2">
    <name type="scientific">Fictibacillus phosphorivorans</name>
    <dbReference type="NCBI Taxonomy" id="1221500"/>
    <lineage>
        <taxon>Bacteria</taxon>
        <taxon>Bacillati</taxon>
        <taxon>Bacillota</taxon>
        <taxon>Bacilli</taxon>
        <taxon>Bacillales</taxon>
        <taxon>Fictibacillaceae</taxon>
        <taxon>Fictibacillus</taxon>
    </lineage>
</organism>
<evidence type="ECO:0000313" key="1">
    <source>
        <dbReference type="EMBL" id="KZE67920.1"/>
    </source>
</evidence>
<dbReference type="RefSeq" id="WP_066238267.1">
    <property type="nucleotide sequence ID" value="NZ_LRFC01000006.1"/>
</dbReference>
<keyword evidence="2" id="KW-1185">Reference proteome</keyword>
<dbReference type="EMBL" id="LRFC01000006">
    <property type="protein sequence ID" value="KZE67920.1"/>
    <property type="molecule type" value="Genomic_DNA"/>
</dbReference>
<comment type="caution">
    <text evidence="1">The sequence shown here is derived from an EMBL/GenBank/DDBJ whole genome shotgun (WGS) entry which is preliminary data.</text>
</comment>
<proteinExistence type="predicted"/>
<accession>A0A165NW41</accession>
<reference evidence="2" key="1">
    <citation type="submission" date="2016-01" db="EMBL/GenBank/DDBJ databases">
        <title>Draft genome of Chromobacterium sp. F49.</title>
        <authorList>
            <person name="Hong K.W."/>
        </authorList>
    </citation>
    <scope>NUCLEOTIDE SEQUENCE [LARGE SCALE GENOMIC DNA]</scope>
    <source>
        <strain evidence="2">P7IIIA</strain>
    </source>
</reference>
<gene>
    <name evidence="1" type="ORF">AWM68_17250</name>
</gene>
<dbReference type="OrthoDB" id="2884072at2"/>
<dbReference type="Proteomes" id="UP000076567">
    <property type="component" value="Unassembled WGS sequence"/>
</dbReference>